<dbReference type="NCBIfam" id="NF003700">
    <property type="entry name" value="PRK05313.1"/>
    <property type="match status" value="1"/>
</dbReference>
<reference evidence="2 3" key="1">
    <citation type="submission" date="2019-03" db="EMBL/GenBank/DDBJ databases">
        <title>Subsurface microbial communities from deep shales in Ohio and West Virginia, USA.</title>
        <authorList>
            <person name="Wrighton K."/>
        </authorList>
    </citation>
    <scope>NUCLEOTIDE SEQUENCE [LARGE SCALE GENOMIC DNA]</scope>
    <source>
        <strain evidence="2 3">MSL9.2</strain>
    </source>
</reference>
<dbReference type="Proteomes" id="UP000294697">
    <property type="component" value="Unassembled WGS sequence"/>
</dbReference>
<dbReference type="PANTHER" id="PTHR37560:SF1">
    <property type="entry name" value="UPF0210 PROTEIN MJ1665"/>
    <property type="match status" value="1"/>
</dbReference>
<dbReference type="AlphaFoldDB" id="A0A4R7YXY3"/>
<organism evidence="2 3">
    <name type="scientific">Halanaerobium saccharolyticum</name>
    <dbReference type="NCBI Taxonomy" id="43595"/>
    <lineage>
        <taxon>Bacteria</taxon>
        <taxon>Bacillati</taxon>
        <taxon>Bacillota</taxon>
        <taxon>Clostridia</taxon>
        <taxon>Halanaerobiales</taxon>
        <taxon>Halanaerobiaceae</taxon>
        <taxon>Halanaerobium</taxon>
    </lineage>
</organism>
<evidence type="ECO:0000313" key="2">
    <source>
        <dbReference type="EMBL" id="TDW02127.1"/>
    </source>
</evidence>
<sequence>MLNTYEIMETIRMLEEEKLDIRTVTMGISLSDCADGDGKKAREKIYNKIIKYAGDLVKTAEEIEVKYDIPIINKRISVTPISLVAAASDDPNYVEFAKTLDKAAKEVGVDFIGGFSALVHKGMTEADKKLIESIPEALAQTERVCSSVNIGTTRAGLNMDAVARMGKVVKKCAELTADNGGVAASKLVVFANAPEDNPFMAGAFHGVGEGECMINVGISGPGAVKAALTKVKGEPFDVVAETIKKTAFKITRMGQLVAKEASEKLGVTAGIVDLSLAPTPAVGDSVARILEEMGVEVAGAHGTTAALALLNDAVKKGGVMASSHVGGLSGAFIPVSEDAGMIEAVEKGALSLEKLEAMTAVCSVGLDMIAVPGKTTADTISAIIADEAAIGMVNHKTTAVRVIPVPGKDVGEEVVYGGLFGRAPIMKVSNFSSSEFIARGGRIPAPLQSLKN</sequence>
<dbReference type="HAMAP" id="MF_01221">
    <property type="entry name" value="UPF0210"/>
    <property type="match status" value="1"/>
</dbReference>
<protein>
    <recommendedName>
        <fullName evidence="1">UPF0210 protein C8C77_11754</fullName>
    </recommendedName>
</protein>
<dbReference type="Pfam" id="PF05167">
    <property type="entry name" value="DUF711"/>
    <property type="match status" value="1"/>
</dbReference>
<dbReference type="EMBL" id="SODA01000017">
    <property type="protein sequence ID" value="TDW02127.1"/>
    <property type="molecule type" value="Genomic_DNA"/>
</dbReference>
<dbReference type="RefSeq" id="WP_111572663.1">
    <property type="nucleotide sequence ID" value="NZ_QLME01000016.1"/>
</dbReference>
<evidence type="ECO:0000256" key="1">
    <source>
        <dbReference type="HAMAP-Rule" id="MF_01221"/>
    </source>
</evidence>
<name>A0A4R7YXY3_9FIRM</name>
<dbReference type="Gene3D" id="3.20.70.20">
    <property type="match status" value="1"/>
</dbReference>
<comment type="subunit">
    <text evidence="1">Homodimer.</text>
</comment>
<comment type="caution">
    <text evidence="2">The sequence shown here is derived from an EMBL/GenBank/DDBJ whole genome shotgun (WGS) entry which is preliminary data.</text>
</comment>
<dbReference type="OrthoDB" id="9763001at2"/>
<dbReference type="SUPFAM" id="SSF51998">
    <property type="entry name" value="PFL-like glycyl radical enzymes"/>
    <property type="match status" value="1"/>
</dbReference>
<comment type="similarity">
    <text evidence="1">Belongs to the UPF0210 family.</text>
</comment>
<dbReference type="InterPro" id="IPR007841">
    <property type="entry name" value="UPF0210"/>
</dbReference>
<accession>A0A4R7YXY3</accession>
<gene>
    <name evidence="2" type="ORF">C8C77_11754</name>
</gene>
<evidence type="ECO:0000313" key="3">
    <source>
        <dbReference type="Proteomes" id="UP000294697"/>
    </source>
</evidence>
<dbReference type="CDD" id="cd08025">
    <property type="entry name" value="RNR_PFL_like_DUF711"/>
    <property type="match status" value="1"/>
</dbReference>
<proteinExistence type="inferred from homology"/>
<dbReference type="PANTHER" id="PTHR37560">
    <property type="entry name" value="UPF0210 PROTEIN SPR0218"/>
    <property type="match status" value="1"/>
</dbReference>